<dbReference type="Gene3D" id="1.25.40.80">
    <property type="match status" value="1"/>
</dbReference>
<evidence type="ECO:0000313" key="6">
    <source>
        <dbReference type="Proteomes" id="UP001560019"/>
    </source>
</evidence>
<dbReference type="EMBL" id="JBEHHI010000003">
    <property type="protein sequence ID" value="MEX5729716.1"/>
    <property type="molecule type" value="Genomic_DNA"/>
</dbReference>
<keyword evidence="2" id="KW-0285">Flavoprotein</keyword>
<reference evidence="5 6" key="1">
    <citation type="submission" date="2024-06" db="EMBL/GenBank/DDBJ databases">
        <title>Genome of Rhodovulum iodosum, a marine photoferrotroph.</title>
        <authorList>
            <person name="Bianchini G."/>
            <person name="Nikeleit V."/>
            <person name="Kappler A."/>
            <person name="Bryce C."/>
            <person name="Sanchez-Baracaldo P."/>
        </authorList>
    </citation>
    <scope>NUCLEOTIDE SEQUENCE [LARGE SCALE GENOMIC DNA]</scope>
    <source>
        <strain evidence="5 6">UT/N1</strain>
    </source>
</reference>
<dbReference type="InterPro" id="IPR002081">
    <property type="entry name" value="Cryptochrome/DNA_photolyase_1"/>
</dbReference>
<gene>
    <name evidence="5" type="ORF">Ga0609869_003069</name>
</gene>
<keyword evidence="6" id="KW-1185">Reference proteome</keyword>
<accession>A0ABV3XWH0</accession>
<dbReference type="InterPro" id="IPR036134">
    <property type="entry name" value="Crypto/Photolyase_FAD-like_sf"/>
</dbReference>
<evidence type="ECO:0000256" key="2">
    <source>
        <dbReference type="ARBA" id="ARBA00022630"/>
    </source>
</evidence>
<dbReference type="SUPFAM" id="SSF48173">
    <property type="entry name" value="Cryptochrome/photolyase FAD-binding domain"/>
    <property type="match status" value="1"/>
</dbReference>
<dbReference type="Proteomes" id="UP001560019">
    <property type="component" value="Unassembled WGS sequence"/>
</dbReference>
<name>A0ABV3XWH0_9RHOB</name>
<evidence type="ECO:0000256" key="1">
    <source>
        <dbReference type="ARBA" id="ARBA00001974"/>
    </source>
</evidence>
<comment type="cofactor">
    <cofactor evidence="1">
        <name>FAD</name>
        <dbReference type="ChEBI" id="CHEBI:57692"/>
    </cofactor>
</comment>
<keyword evidence="3" id="KW-0274">FAD</keyword>
<dbReference type="PANTHER" id="PTHR11455">
    <property type="entry name" value="CRYPTOCHROME"/>
    <property type="match status" value="1"/>
</dbReference>
<organism evidence="5 6">
    <name type="scientific">Rhodovulum iodosum</name>
    <dbReference type="NCBI Taxonomy" id="68291"/>
    <lineage>
        <taxon>Bacteria</taxon>
        <taxon>Pseudomonadati</taxon>
        <taxon>Pseudomonadota</taxon>
        <taxon>Alphaproteobacteria</taxon>
        <taxon>Rhodobacterales</taxon>
        <taxon>Paracoccaceae</taxon>
        <taxon>Rhodovulum</taxon>
    </lineage>
</organism>
<evidence type="ECO:0000256" key="3">
    <source>
        <dbReference type="ARBA" id="ARBA00022827"/>
    </source>
</evidence>
<proteinExistence type="predicted"/>
<dbReference type="Gene3D" id="1.10.579.10">
    <property type="entry name" value="DNA Cyclobutane Dipyrimidine Photolyase, subunit A, domain 3"/>
    <property type="match status" value="1"/>
</dbReference>
<evidence type="ECO:0000259" key="4">
    <source>
        <dbReference type="Pfam" id="PF03441"/>
    </source>
</evidence>
<evidence type="ECO:0000313" key="5">
    <source>
        <dbReference type="EMBL" id="MEX5729716.1"/>
    </source>
</evidence>
<dbReference type="InterPro" id="IPR005101">
    <property type="entry name" value="Cryptochr/Photolyase_FAD-bd"/>
</dbReference>
<sequence>MPPAFAPTRAAALDRLKAFVPKAGRAYAARRNYDLGPEGHADVSTLSPWLRHRAVTEEEVLRAVLARHSAQASGKFVQEVFWRTYWKGWLEMRPAVWADYRRGLRHAVNRVQTEAGLRRAWEDACTGATGIAAFDHWARELTETGYLHNHARMWAASIWIFTLRLPWELGADFFLRHLLDGDPASNTLSWRWVAGLQTHGKHYLARPDNIARYTEGRFRPGAELATGAAPLDGPPHPPRQAAPVPAPLPAETPIGLLLTEEDLSPGWLLAEGLTPRASAVLLSPAGRSPLAVASAVEGFTKALAEDAVARHAGRLGALGPVTDDPAEIARWARQEKLAGLVTPYAPVGPVAAALDRLEQDGIALHRALRAFDARAWPHATHGFFRFKDRIPDLVDALGLADRPSQPEPRLI</sequence>
<comment type="caution">
    <text evidence="5">The sequence shown here is derived from an EMBL/GenBank/DDBJ whole genome shotgun (WGS) entry which is preliminary data.</text>
</comment>
<protein>
    <submittedName>
        <fullName evidence="5">Deoxyribodipyrimidine photo-lyase</fullName>
    </submittedName>
</protein>
<dbReference type="RefSeq" id="WP_125403314.1">
    <property type="nucleotide sequence ID" value="NZ_JBEHHI010000003.1"/>
</dbReference>
<feature type="domain" description="Cryptochrome/DNA photolyase FAD-binding" evidence="4">
    <location>
        <begin position="76"/>
        <end position="203"/>
    </location>
</feature>
<dbReference type="Pfam" id="PF03441">
    <property type="entry name" value="FAD_binding_7"/>
    <property type="match status" value="1"/>
</dbReference>
<dbReference type="PANTHER" id="PTHR11455:SF9">
    <property type="entry name" value="CRYPTOCHROME CIRCADIAN CLOCK 5 ISOFORM X1"/>
    <property type="match status" value="1"/>
</dbReference>